<dbReference type="InterPro" id="IPR043426">
    <property type="entry name" value="MltB-like"/>
</dbReference>
<dbReference type="InterPro" id="IPR031304">
    <property type="entry name" value="SLT_2"/>
</dbReference>
<comment type="caution">
    <text evidence="2">The sequence shown here is derived from an EMBL/GenBank/DDBJ whole genome shotgun (WGS) entry which is preliminary data.</text>
</comment>
<evidence type="ECO:0000313" key="2">
    <source>
        <dbReference type="EMBL" id="KKN89469.1"/>
    </source>
</evidence>
<dbReference type="Pfam" id="PF13406">
    <property type="entry name" value="SLT_2"/>
    <property type="match status" value="1"/>
</dbReference>
<feature type="domain" description="Transglycosylase SLT" evidence="1">
    <location>
        <begin position="46"/>
        <end position="251"/>
    </location>
</feature>
<accession>A0A0F9UCT9</accession>
<gene>
    <name evidence="2" type="ORF">LCGC14_0238000</name>
</gene>
<dbReference type="FunFam" id="1.10.8.350:FF:000001">
    <property type="entry name" value="Lytic murein transglycosylase B"/>
    <property type="match status" value="1"/>
</dbReference>
<dbReference type="SUPFAM" id="SSF53955">
    <property type="entry name" value="Lysozyme-like"/>
    <property type="match status" value="1"/>
</dbReference>
<dbReference type="InterPro" id="IPR023346">
    <property type="entry name" value="Lysozyme-like_dom_sf"/>
</dbReference>
<dbReference type="NCBIfam" id="TIGR02283">
    <property type="entry name" value="MltB_2"/>
    <property type="match status" value="1"/>
</dbReference>
<dbReference type="EMBL" id="LAZR01000118">
    <property type="protein sequence ID" value="KKN89469.1"/>
    <property type="molecule type" value="Genomic_DNA"/>
</dbReference>
<dbReference type="AlphaFoldDB" id="A0A0F9UCT9"/>
<protein>
    <recommendedName>
        <fullName evidence="1">Transglycosylase SLT domain-containing protein</fullName>
    </recommendedName>
</protein>
<organism evidence="2">
    <name type="scientific">marine sediment metagenome</name>
    <dbReference type="NCBI Taxonomy" id="412755"/>
    <lineage>
        <taxon>unclassified sequences</taxon>
        <taxon>metagenomes</taxon>
        <taxon>ecological metagenomes</taxon>
    </lineage>
</organism>
<dbReference type="GO" id="GO:0008933">
    <property type="term" value="F:peptidoglycan lytic transglycosylase activity"/>
    <property type="evidence" value="ECO:0007669"/>
    <property type="project" value="TreeGrafter"/>
</dbReference>
<dbReference type="GO" id="GO:0009253">
    <property type="term" value="P:peptidoglycan catabolic process"/>
    <property type="evidence" value="ECO:0007669"/>
    <property type="project" value="TreeGrafter"/>
</dbReference>
<dbReference type="PANTHER" id="PTHR30163">
    <property type="entry name" value="MEMBRANE-BOUND LYTIC MUREIN TRANSGLYCOSYLASE B"/>
    <property type="match status" value="1"/>
</dbReference>
<evidence type="ECO:0000259" key="1">
    <source>
        <dbReference type="Pfam" id="PF13406"/>
    </source>
</evidence>
<dbReference type="InterPro" id="IPR011970">
    <property type="entry name" value="MltB_2"/>
</dbReference>
<dbReference type="Gene3D" id="1.10.8.350">
    <property type="entry name" value="Bacterial muramidase"/>
    <property type="match status" value="1"/>
</dbReference>
<name>A0A0F9UCT9_9ZZZZ</name>
<proteinExistence type="predicted"/>
<reference evidence="2" key="1">
    <citation type="journal article" date="2015" name="Nature">
        <title>Complex archaea that bridge the gap between prokaryotes and eukaryotes.</title>
        <authorList>
            <person name="Spang A."/>
            <person name="Saw J.H."/>
            <person name="Jorgensen S.L."/>
            <person name="Zaremba-Niedzwiedzka K."/>
            <person name="Martijn J."/>
            <person name="Lind A.E."/>
            <person name="van Eijk R."/>
            <person name="Schleper C."/>
            <person name="Guy L."/>
            <person name="Ettema T.J."/>
        </authorList>
    </citation>
    <scope>NUCLEOTIDE SEQUENCE</scope>
</reference>
<sequence>MHLNKENPMKARLTSIRALTATLALALGVTAAPALAAQCGNGPGGFNQWKQQFAQEAQKAGISGGTINSALMPTKYSSKVISLDRNQHSMKLSLDAFMQRRAPASFVKKGKGIIQKNAGLLNSIEQRYGVQKEVIVAIWGMETGFGANSGNMNIFSSLATLAYDCRRSAFFTEELLAALAIVDRGDMRPENMRGAWAGEIGQTQFLAKNYLRFAVDGDGNGRRDLINSKADVLASTANFLRQHGWRPGAGYQEGQPNFSVLRDWNRAGVYQKALALFASKLAN</sequence>
<dbReference type="PANTHER" id="PTHR30163:SF8">
    <property type="entry name" value="LYTIC MUREIN TRANSGLYCOSYLASE"/>
    <property type="match status" value="1"/>
</dbReference>